<organism evidence="1 2">
    <name type="scientific">Scytalidium lignicola</name>
    <name type="common">Hyphomycete</name>
    <dbReference type="NCBI Taxonomy" id="5539"/>
    <lineage>
        <taxon>Eukaryota</taxon>
        <taxon>Fungi</taxon>
        <taxon>Dikarya</taxon>
        <taxon>Ascomycota</taxon>
        <taxon>Pezizomycotina</taxon>
        <taxon>Leotiomycetes</taxon>
        <taxon>Leotiomycetes incertae sedis</taxon>
        <taxon>Scytalidium</taxon>
    </lineage>
</organism>
<keyword evidence="2" id="KW-1185">Reference proteome</keyword>
<accession>A0A3E2HR36</accession>
<protein>
    <recommendedName>
        <fullName evidence="3">EF-hand domain-containing protein</fullName>
    </recommendedName>
</protein>
<dbReference type="EMBL" id="NCSJ02000008">
    <property type="protein sequence ID" value="RFU35491.1"/>
    <property type="molecule type" value="Genomic_DNA"/>
</dbReference>
<name>A0A3E2HR36_SCYLI</name>
<comment type="caution">
    <text evidence="1">The sequence shown here is derived from an EMBL/GenBank/DDBJ whole genome shotgun (WGS) entry which is preliminary data.</text>
</comment>
<feature type="non-terminal residue" evidence="1">
    <location>
        <position position="1"/>
    </location>
</feature>
<dbReference type="AlphaFoldDB" id="A0A3E2HR36"/>
<dbReference type="Proteomes" id="UP000258309">
    <property type="component" value="Unassembled WGS sequence"/>
</dbReference>
<dbReference type="OMA" id="EGACNNC"/>
<proteinExistence type="predicted"/>
<evidence type="ECO:0000313" key="2">
    <source>
        <dbReference type="Proteomes" id="UP000258309"/>
    </source>
</evidence>
<dbReference type="Gene3D" id="1.10.238.10">
    <property type="entry name" value="EF-hand"/>
    <property type="match status" value="1"/>
</dbReference>
<gene>
    <name evidence="1" type="ORF">B7463_g851</name>
</gene>
<evidence type="ECO:0008006" key="3">
    <source>
        <dbReference type="Google" id="ProtNLM"/>
    </source>
</evidence>
<dbReference type="InterPro" id="IPR011992">
    <property type="entry name" value="EF-hand-dom_pair"/>
</dbReference>
<evidence type="ECO:0000313" key="1">
    <source>
        <dbReference type="EMBL" id="RFU35491.1"/>
    </source>
</evidence>
<dbReference type="SUPFAM" id="SSF47473">
    <property type="entry name" value="EF-hand"/>
    <property type="match status" value="1"/>
</dbReference>
<dbReference type="OrthoDB" id="3555638at2759"/>
<feature type="non-terminal residue" evidence="1">
    <location>
        <position position="87"/>
    </location>
</feature>
<sequence length="87" mass="9282">MKSIAAAQHPKVLESAIKAAFQAGDNDDDDGLSIPETVKALEKLSGKTLSSAAIEGACNNCGINTSREMTYDEFKSLIEHLEREGSL</sequence>
<reference evidence="1 2" key="1">
    <citation type="submission" date="2018-05" db="EMBL/GenBank/DDBJ databases">
        <title>Draft genome sequence of Scytalidium lignicola DSM 105466, a ubiquitous saprotrophic fungus.</title>
        <authorList>
            <person name="Buettner E."/>
            <person name="Gebauer A.M."/>
            <person name="Hofrichter M."/>
            <person name="Liers C."/>
            <person name="Kellner H."/>
        </authorList>
    </citation>
    <scope>NUCLEOTIDE SEQUENCE [LARGE SCALE GENOMIC DNA]</scope>
    <source>
        <strain evidence="1 2">DSM 105466</strain>
    </source>
</reference>